<dbReference type="GO" id="GO:0003934">
    <property type="term" value="F:GTP cyclohydrolase I activity"/>
    <property type="evidence" value="ECO:0007669"/>
    <property type="project" value="UniProtKB-UniRule"/>
</dbReference>
<dbReference type="NCBIfam" id="NF006826">
    <property type="entry name" value="PRK09347.1-3"/>
    <property type="match status" value="1"/>
</dbReference>
<feature type="domain" description="GTP cyclohydrolase I" evidence="7">
    <location>
        <begin position="28"/>
        <end position="203"/>
    </location>
</feature>
<dbReference type="Gene3D" id="3.30.1130.10">
    <property type="match status" value="1"/>
</dbReference>
<comment type="similarity">
    <text evidence="3 6">Belongs to the GTP cyclohydrolase I family.</text>
</comment>
<dbReference type="GO" id="GO:0005525">
    <property type="term" value="F:GTP binding"/>
    <property type="evidence" value="ECO:0007669"/>
    <property type="project" value="UniProtKB-KW"/>
</dbReference>
<keyword evidence="6" id="KW-0342">GTP-binding</keyword>
<comment type="caution">
    <text evidence="8">The sequence shown here is derived from an EMBL/GenBank/DDBJ whole genome shotgun (WGS) entry which is preliminary data.</text>
</comment>
<dbReference type="GO" id="GO:0008270">
    <property type="term" value="F:zinc ion binding"/>
    <property type="evidence" value="ECO:0007669"/>
    <property type="project" value="UniProtKB-UniRule"/>
</dbReference>
<dbReference type="InterPro" id="IPR020602">
    <property type="entry name" value="GTP_CycHdrlase_I_dom"/>
</dbReference>
<keyword evidence="6" id="KW-0547">Nucleotide-binding</keyword>
<evidence type="ECO:0000256" key="1">
    <source>
        <dbReference type="ARBA" id="ARBA00001052"/>
    </source>
</evidence>
<comment type="pathway">
    <text evidence="2 6">Cofactor biosynthesis; 7,8-dihydroneopterin triphosphate biosynthesis; 7,8-dihydroneopterin triphosphate from GTP: step 1/1.</text>
</comment>
<dbReference type="InterPro" id="IPR043134">
    <property type="entry name" value="GTP-CH-I_N"/>
</dbReference>
<evidence type="ECO:0000256" key="4">
    <source>
        <dbReference type="ARBA" id="ARBA00022563"/>
    </source>
</evidence>
<accession>A0A7C5RRU4</accession>
<dbReference type="NCBIfam" id="TIGR00063">
    <property type="entry name" value="folE"/>
    <property type="match status" value="1"/>
</dbReference>
<keyword evidence="5 6" id="KW-0378">Hydrolase</keyword>
<comment type="catalytic activity">
    <reaction evidence="1 6">
        <text>GTP + H2O = 7,8-dihydroneopterin 3'-triphosphate + formate + H(+)</text>
        <dbReference type="Rhea" id="RHEA:17473"/>
        <dbReference type="ChEBI" id="CHEBI:15377"/>
        <dbReference type="ChEBI" id="CHEBI:15378"/>
        <dbReference type="ChEBI" id="CHEBI:15740"/>
        <dbReference type="ChEBI" id="CHEBI:37565"/>
        <dbReference type="ChEBI" id="CHEBI:58462"/>
        <dbReference type="EC" id="3.5.4.16"/>
    </reaction>
</comment>
<dbReference type="GO" id="GO:0005737">
    <property type="term" value="C:cytoplasm"/>
    <property type="evidence" value="ECO:0007669"/>
    <property type="project" value="TreeGrafter"/>
</dbReference>
<dbReference type="Pfam" id="PF01227">
    <property type="entry name" value="GTP_cyclohydroI"/>
    <property type="match status" value="1"/>
</dbReference>
<dbReference type="EMBL" id="DRWX01000022">
    <property type="protein sequence ID" value="HHM95684.1"/>
    <property type="molecule type" value="Genomic_DNA"/>
</dbReference>
<dbReference type="AlphaFoldDB" id="A0A7C5RRU4"/>
<dbReference type="SUPFAM" id="SSF55620">
    <property type="entry name" value="Tetrahydrobiopterin biosynthesis enzymes-like"/>
    <property type="match status" value="1"/>
</dbReference>
<feature type="binding site" evidence="6">
    <location>
        <position position="167"/>
    </location>
    <ligand>
        <name>Zn(2+)</name>
        <dbReference type="ChEBI" id="CHEBI:29105"/>
    </ligand>
</feature>
<protein>
    <recommendedName>
        <fullName evidence="6">GTP cyclohydrolase 1</fullName>
        <ecNumber evidence="6">3.5.4.16</ecNumber>
    </recommendedName>
    <alternativeName>
        <fullName evidence="6">GTP cyclohydrolase I</fullName>
        <shortName evidence="6">GTP-CH-I</shortName>
    </alternativeName>
</protein>
<dbReference type="NCBIfam" id="NF006825">
    <property type="entry name" value="PRK09347.1-2"/>
    <property type="match status" value="1"/>
</dbReference>
<evidence type="ECO:0000313" key="8">
    <source>
        <dbReference type="EMBL" id="HHM95684.1"/>
    </source>
</evidence>
<dbReference type="EC" id="3.5.4.16" evidence="6"/>
<dbReference type="FunFam" id="3.30.1130.10:FF:000001">
    <property type="entry name" value="GTP cyclohydrolase 1"/>
    <property type="match status" value="1"/>
</dbReference>
<evidence type="ECO:0000256" key="5">
    <source>
        <dbReference type="ARBA" id="ARBA00022801"/>
    </source>
</evidence>
<evidence type="ECO:0000259" key="7">
    <source>
        <dbReference type="Pfam" id="PF01227"/>
    </source>
</evidence>
<dbReference type="Gene3D" id="1.10.286.10">
    <property type="match status" value="1"/>
</dbReference>
<dbReference type="UniPathway" id="UPA00848">
    <property type="reaction ID" value="UER00151"/>
</dbReference>
<dbReference type="PANTHER" id="PTHR11109">
    <property type="entry name" value="GTP CYCLOHYDROLASE I"/>
    <property type="match status" value="1"/>
</dbReference>
<dbReference type="InterPro" id="IPR043133">
    <property type="entry name" value="GTP-CH-I_C/QueF"/>
</dbReference>
<dbReference type="GO" id="GO:0006730">
    <property type="term" value="P:one-carbon metabolic process"/>
    <property type="evidence" value="ECO:0007669"/>
    <property type="project" value="UniProtKB-UniRule"/>
</dbReference>
<gene>
    <name evidence="6 8" type="primary">folE</name>
    <name evidence="8" type="ORF">ENM21_00475</name>
</gene>
<keyword evidence="4 6" id="KW-0554">One-carbon metabolism</keyword>
<dbReference type="PROSITE" id="PS00859">
    <property type="entry name" value="GTP_CYCLOHYDROL_1_1"/>
    <property type="match status" value="1"/>
</dbReference>
<reference evidence="8" key="1">
    <citation type="journal article" date="2020" name="mSystems">
        <title>Genome- and Community-Level Interaction Insights into Carbon Utilization and Element Cycling Functions of Hydrothermarchaeota in Hydrothermal Sediment.</title>
        <authorList>
            <person name="Zhou Z."/>
            <person name="Liu Y."/>
            <person name="Xu W."/>
            <person name="Pan J."/>
            <person name="Luo Z.H."/>
            <person name="Li M."/>
        </authorList>
    </citation>
    <scope>NUCLEOTIDE SEQUENCE [LARGE SCALE GENOMIC DNA]</scope>
    <source>
        <strain evidence="8">SpSt-1065</strain>
    </source>
</reference>
<feature type="binding site" evidence="6">
    <location>
        <position position="99"/>
    </location>
    <ligand>
        <name>Zn(2+)</name>
        <dbReference type="ChEBI" id="CHEBI:29105"/>
    </ligand>
</feature>
<keyword evidence="6" id="KW-0862">Zinc</keyword>
<dbReference type="InterPro" id="IPR001474">
    <property type="entry name" value="GTP_CycHdrlase_I"/>
</dbReference>
<keyword evidence="6" id="KW-0479">Metal-binding</keyword>
<dbReference type="PROSITE" id="PS00860">
    <property type="entry name" value="GTP_CYCLOHYDROL_1_2"/>
    <property type="match status" value="1"/>
</dbReference>
<evidence type="ECO:0000256" key="2">
    <source>
        <dbReference type="ARBA" id="ARBA00005080"/>
    </source>
</evidence>
<dbReference type="GO" id="GO:0046654">
    <property type="term" value="P:tetrahydrofolate biosynthetic process"/>
    <property type="evidence" value="ECO:0007669"/>
    <property type="project" value="UniProtKB-UniRule"/>
</dbReference>
<sequence>MTHPERVIEAEDTGLRFTTSVNLTRLRELVAEWLELIGEDPEREGLERTPQRVAEAWAFLTRGYRQNLREIVNEAIFHVEENTMVVVKGIEFYSMCEHHLLPFFGHIHIGYLPQGKILGLSKFARIVDLYARRLQVQERLTQQVAQAIQDLLAPQGVAVVADGIHLCMMMRGVEKQHARTTTSAMLGIFRESPEARDEFYRLLSTTT</sequence>
<proteinExistence type="inferred from homology"/>
<dbReference type="GO" id="GO:0006729">
    <property type="term" value="P:tetrahydrobiopterin biosynthetic process"/>
    <property type="evidence" value="ECO:0007669"/>
    <property type="project" value="TreeGrafter"/>
</dbReference>
<evidence type="ECO:0000256" key="6">
    <source>
        <dbReference type="HAMAP-Rule" id="MF_00223"/>
    </source>
</evidence>
<comment type="subunit">
    <text evidence="6">Homopolymer.</text>
</comment>
<dbReference type="InterPro" id="IPR018234">
    <property type="entry name" value="GTP_CycHdrlase_I_CS"/>
</dbReference>
<organism evidence="8">
    <name type="scientific">Thermomicrobium roseum</name>
    <dbReference type="NCBI Taxonomy" id="500"/>
    <lineage>
        <taxon>Bacteria</taxon>
        <taxon>Pseudomonadati</taxon>
        <taxon>Thermomicrobiota</taxon>
        <taxon>Thermomicrobia</taxon>
        <taxon>Thermomicrobiales</taxon>
        <taxon>Thermomicrobiaceae</taxon>
        <taxon>Thermomicrobium</taxon>
    </lineage>
</organism>
<evidence type="ECO:0000256" key="3">
    <source>
        <dbReference type="ARBA" id="ARBA00008085"/>
    </source>
</evidence>
<dbReference type="PANTHER" id="PTHR11109:SF7">
    <property type="entry name" value="GTP CYCLOHYDROLASE 1"/>
    <property type="match status" value="1"/>
</dbReference>
<feature type="binding site" evidence="6">
    <location>
        <position position="96"/>
    </location>
    <ligand>
        <name>Zn(2+)</name>
        <dbReference type="ChEBI" id="CHEBI:29105"/>
    </ligand>
</feature>
<dbReference type="HAMAP" id="MF_00223">
    <property type="entry name" value="FolE"/>
    <property type="match status" value="1"/>
</dbReference>
<name>A0A7C5RRU4_THERO</name>